<accession>A0A0B5J1R0</accession>
<protein>
    <submittedName>
        <fullName evidence="1">Uncharacterized protein</fullName>
    </submittedName>
</protein>
<organism evidence="1 2">
    <name type="scientific">Pandoravirus inopinatum</name>
    <dbReference type="NCBI Taxonomy" id="1605721"/>
    <lineage>
        <taxon>Viruses</taxon>
        <taxon>Pandoravirus</taxon>
    </lineage>
</organism>
<reference evidence="1 2" key="1">
    <citation type="journal article" date="2015" name="Parasitol. Res.">
        <title>Viruses in close associations with free-living amoebae.</title>
        <authorList>
            <person name="Scheid P."/>
        </authorList>
    </citation>
    <scope>NUCLEOTIDE SEQUENCE [LARGE SCALE GENOMIC DNA]</scope>
    <source>
        <strain evidence="1">KlaHel</strain>
    </source>
</reference>
<sequence length="432" mass="46295">MQTTNRECFAVETKAPCGAFWSLAEMHKATEVPHNIILSRTSHEEKHCATVMMPADDQGTLDDLATGGETNAKGRFVGYELDVPLDIQYAIMERLAVDDPETALRLASTSTTQSGLLERAHAPVARHGLLTPVSADVSTLVLLRHRLALARRLAVVDPMPGRAQELAAVLCVIEAFVRFQAEDIFDLTMFVHVPVCGEPDLCMVKEARQARTRAVDDAIRTIRSSLPAGACVAAWYRWLAQWTCGAVDAALQATDMSVTLIDRVMTDHRLDSGPCRRMVEWWHAPATWSADLVQVDDQAATVTRPVAISSVAHTLLAAAITESALCERASQMGLPIASSVSEAALADPVRVASVLKAVVDDGVAALIDPAAVEVLQLGVIALPRLTNLFSGPLIVSWNNLPAAAALVDMRSPAIENLLMLAPCAPSPAGVVI</sequence>
<evidence type="ECO:0000313" key="1">
    <source>
        <dbReference type="EMBL" id="AJF97469.1"/>
    </source>
</evidence>
<dbReference type="GeneID" id="23462386"/>
<name>A0A0B5J1R0_9VIRU</name>
<dbReference type="EMBL" id="KP136319">
    <property type="protein sequence ID" value="AJF97469.1"/>
    <property type="molecule type" value="Genomic_DNA"/>
</dbReference>
<proteinExistence type="predicted"/>
<evidence type="ECO:0000313" key="2">
    <source>
        <dbReference type="Proteomes" id="UP000202511"/>
    </source>
</evidence>
<dbReference type="RefSeq" id="YP_009119704.1">
    <property type="nucleotide sequence ID" value="NC_026440.1"/>
</dbReference>
<dbReference type="KEGG" id="vg:23462386"/>
<dbReference type="Proteomes" id="UP000202511">
    <property type="component" value="Segment"/>
</dbReference>